<reference evidence="3 4" key="1">
    <citation type="submission" date="2019-03" db="EMBL/GenBank/DDBJ databases">
        <title>Diversity of the mouse oral microbiome.</title>
        <authorList>
            <person name="Joseph S."/>
            <person name="Aduse-Opoku J."/>
            <person name="Curtis M."/>
            <person name="Wade W."/>
            <person name="Hashim A."/>
        </authorList>
    </citation>
    <scope>NUCLEOTIDE SEQUENCE [LARGE SCALE GENOMIC DNA]</scope>
    <source>
        <strain evidence="3 4">P1012</strain>
    </source>
</reference>
<organism evidence="3 4">
    <name type="scientific">Microbacterium paludicola</name>
    <dbReference type="NCBI Taxonomy" id="300019"/>
    <lineage>
        <taxon>Bacteria</taxon>
        <taxon>Bacillati</taxon>
        <taxon>Actinomycetota</taxon>
        <taxon>Actinomycetes</taxon>
        <taxon>Micrococcales</taxon>
        <taxon>Microbacteriaceae</taxon>
        <taxon>Microbacterium</taxon>
    </lineage>
</organism>
<feature type="region of interest" description="Disordered" evidence="1">
    <location>
        <begin position="1"/>
        <end position="21"/>
    </location>
</feature>
<evidence type="ECO:0000256" key="1">
    <source>
        <dbReference type="SAM" id="MobiDB-lite"/>
    </source>
</evidence>
<dbReference type="GO" id="GO:0004519">
    <property type="term" value="F:endonuclease activity"/>
    <property type="evidence" value="ECO:0007669"/>
    <property type="project" value="UniProtKB-KW"/>
</dbReference>
<feature type="region of interest" description="Disordered" evidence="1">
    <location>
        <begin position="551"/>
        <end position="590"/>
    </location>
</feature>
<evidence type="ECO:0000259" key="2">
    <source>
        <dbReference type="SMART" id="SM00507"/>
    </source>
</evidence>
<dbReference type="Pfam" id="PF02720">
    <property type="entry name" value="DUF222"/>
    <property type="match status" value="1"/>
</dbReference>
<dbReference type="InterPro" id="IPR003615">
    <property type="entry name" value="HNH_nuc"/>
</dbReference>
<dbReference type="AlphaFoldDB" id="A0A4Y9FUG4"/>
<evidence type="ECO:0000313" key="4">
    <source>
        <dbReference type="Proteomes" id="UP000298358"/>
    </source>
</evidence>
<dbReference type="SMART" id="SM00507">
    <property type="entry name" value="HNHc"/>
    <property type="match status" value="1"/>
</dbReference>
<protein>
    <submittedName>
        <fullName evidence="3">HNH endonuclease</fullName>
    </submittedName>
</protein>
<keyword evidence="4" id="KW-1185">Reference proteome</keyword>
<keyword evidence="3" id="KW-0255">Endonuclease</keyword>
<proteinExistence type="predicted"/>
<name>A0A4Y9FUG4_9MICO</name>
<dbReference type="EMBL" id="SPQB01000017">
    <property type="protein sequence ID" value="TFU32879.1"/>
    <property type="molecule type" value="Genomic_DNA"/>
</dbReference>
<evidence type="ECO:0000313" key="3">
    <source>
        <dbReference type="EMBL" id="TFU32879.1"/>
    </source>
</evidence>
<dbReference type="CDD" id="cd00085">
    <property type="entry name" value="HNHc"/>
    <property type="match status" value="1"/>
</dbReference>
<comment type="caution">
    <text evidence="3">The sequence shown here is derived from an EMBL/GenBank/DDBJ whole genome shotgun (WGS) entry which is preliminary data.</text>
</comment>
<dbReference type="OrthoDB" id="5177627at2"/>
<keyword evidence="3" id="KW-0378">Hydrolase</keyword>
<dbReference type="InterPro" id="IPR003870">
    <property type="entry name" value="DUF222"/>
</dbReference>
<dbReference type="Proteomes" id="UP000298358">
    <property type="component" value="Unassembled WGS sequence"/>
</dbReference>
<keyword evidence="3" id="KW-0540">Nuclease</keyword>
<sequence length="590" mass="63270">MQGRAVLADGREPVQAGRDGPGFPGVLVRGSRHRCAPLHSVRHRGATEDPIGSREREVKGAWSRGSIWGVVSGWLPAFGGRLGGLPLVHRMPPWRVIHRFADVAAELGISGLNVGGPGKTGGMDFLTELQQRIDALASFAAVGVDSVSALSDEDVVRFTGLGAALVKAGQRMQSIGAGVVATRSTREAGHGGLAQARGHRNAVDLVQELSGSSRAEAVRHVRLGESLVEAALPGQASEREPGAGREVPWHEPVDAAVLDGRATTAQADAILRGLGAPPVEPGADGPDADAVEAWRLAAEQLLAEVAVRTVEDLAAVARQIRDRLDPTGAEARYLARHEARSFRMWTDADGVRHARIRYDDHGSAWVQAMIDAALRPRRGGPRFVDPAEADRAQQLVDDPRTNEQLAYDLLMDVLRAGATADAEKVFGARQPGVRVVVVKDDPVGHLEDGGDALPAAAVEQAICTTGTVEVTVDSCGNPLDVGREQRLFTPKQRLALAVRDGGCVWPGCTMPASYCEAHHIDEWAAHGGRTDVDRGVLLCRYHHMNLHHRGHRIRRDGTGPHMLHPPDGPPRELRSKSPLRWLWDPPPRAA</sequence>
<accession>A0A4Y9FUG4</accession>
<feature type="domain" description="HNH nuclease" evidence="2">
    <location>
        <begin position="491"/>
        <end position="544"/>
    </location>
</feature>
<gene>
    <name evidence="3" type="ORF">E4U02_08585</name>
</gene>